<dbReference type="OrthoDB" id="2501705at2759"/>
<accession>A0A9Q3H996</accession>
<comment type="caution">
    <text evidence="1">The sequence shown here is derived from an EMBL/GenBank/DDBJ whole genome shotgun (WGS) entry which is preliminary data.</text>
</comment>
<sequence>MRQKRNQAGKAHNVAKCARQNEKKRLLKAELPENFHGMRSAVHTHCLFLPKVRDKNFSAQPVPPSIEKREIAIQAAGHLGYVPKDVFKEPSTHVQSQGF</sequence>
<reference evidence="1" key="1">
    <citation type="submission" date="2021-03" db="EMBL/GenBank/DDBJ databases">
        <title>Draft genome sequence of rust myrtle Austropuccinia psidii MF-1, a brazilian biotype.</title>
        <authorList>
            <person name="Quecine M.C."/>
            <person name="Pachon D.M.R."/>
            <person name="Bonatelli M.L."/>
            <person name="Correr F.H."/>
            <person name="Franceschini L.M."/>
            <person name="Leite T.F."/>
            <person name="Margarido G.R.A."/>
            <person name="Almeida C.A."/>
            <person name="Ferrarezi J.A."/>
            <person name="Labate C.A."/>
        </authorList>
    </citation>
    <scope>NUCLEOTIDE SEQUENCE</scope>
    <source>
        <strain evidence="1">MF-1</strain>
    </source>
</reference>
<protein>
    <submittedName>
        <fullName evidence="1">Uncharacterized protein</fullName>
    </submittedName>
</protein>
<name>A0A9Q3H996_9BASI</name>
<gene>
    <name evidence="1" type="ORF">O181_036508</name>
</gene>
<evidence type="ECO:0000313" key="2">
    <source>
        <dbReference type="Proteomes" id="UP000765509"/>
    </source>
</evidence>
<keyword evidence="2" id="KW-1185">Reference proteome</keyword>
<proteinExistence type="predicted"/>
<organism evidence="1 2">
    <name type="scientific">Austropuccinia psidii MF-1</name>
    <dbReference type="NCBI Taxonomy" id="1389203"/>
    <lineage>
        <taxon>Eukaryota</taxon>
        <taxon>Fungi</taxon>
        <taxon>Dikarya</taxon>
        <taxon>Basidiomycota</taxon>
        <taxon>Pucciniomycotina</taxon>
        <taxon>Pucciniomycetes</taxon>
        <taxon>Pucciniales</taxon>
        <taxon>Sphaerophragmiaceae</taxon>
        <taxon>Austropuccinia</taxon>
    </lineage>
</organism>
<dbReference type="EMBL" id="AVOT02013836">
    <property type="protein sequence ID" value="MBW0496793.1"/>
    <property type="molecule type" value="Genomic_DNA"/>
</dbReference>
<dbReference type="AlphaFoldDB" id="A0A9Q3H996"/>
<dbReference type="Proteomes" id="UP000765509">
    <property type="component" value="Unassembled WGS sequence"/>
</dbReference>
<evidence type="ECO:0000313" key="1">
    <source>
        <dbReference type="EMBL" id="MBW0496793.1"/>
    </source>
</evidence>